<dbReference type="Gene3D" id="2.40.160.20">
    <property type="match status" value="1"/>
</dbReference>
<dbReference type="SUPFAM" id="SSF56925">
    <property type="entry name" value="OMPA-like"/>
    <property type="match status" value="1"/>
</dbReference>
<dbReference type="STRING" id="671143.DAMO_2648"/>
<dbReference type="EMBL" id="FP565575">
    <property type="protein sequence ID" value="CBE69721.1"/>
    <property type="molecule type" value="Genomic_DNA"/>
</dbReference>
<dbReference type="AlphaFoldDB" id="D5MK99"/>
<evidence type="ECO:0008006" key="3">
    <source>
        <dbReference type="Google" id="ProtNLM"/>
    </source>
</evidence>
<accession>D5MK99</accession>
<dbReference type="InterPro" id="IPR018550">
    <property type="entry name" value="Lipid-A_deacylase-rel"/>
</dbReference>
<dbReference type="Pfam" id="PF09411">
    <property type="entry name" value="PagL"/>
    <property type="match status" value="1"/>
</dbReference>
<dbReference type="KEGG" id="mox:DAMO_2648"/>
<reference evidence="1 2" key="1">
    <citation type="journal article" date="2010" name="Nature">
        <title>Nitrite-driven anaerobic methane oxidation by oxygenic bacteria.</title>
        <authorList>
            <person name="Ettwig K.F."/>
            <person name="Butler M.K."/>
            <person name="Le Paslier D."/>
            <person name="Pelletier E."/>
            <person name="Mangenot S."/>
            <person name="Kuypers M.M.M."/>
            <person name="Schreiber F."/>
            <person name="Dutilh B.E."/>
            <person name="Zedelius J."/>
            <person name="de Beer D."/>
            <person name="Gloerich J."/>
            <person name="Wessels H.J.C.T."/>
            <person name="van Allen T."/>
            <person name="Luesken F."/>
            <person name="Wu M."/>
            <person name="van de Pas-Schoonen K.T."/>
            <person name="Op den Camp H.J.M."/>
            <person name="Janssen-Megens E.M."/>
            <person name="Francoijs K-J."/>
            <person name="Stunnenberg H."/>
            <person name="Weissenbach J."/>
            <person name="Jetten M.S.M."/>
            <person name="Strous M."/>
        </authorList>
    </citation>
    <scope>NUCLEOTIDE SEQUENCE [LARGE SCALE GENOMIC DNA]</scope>
</reference>
<dbReference type="HOGENOM" id="CLU_1145560_0_0_0"/>
<evidence type="ECO:0000313" key="1">
    <source>
        <dbReference type="EMBL" id="CBE69721.1"/>
    </source>
</evidence>
<proteinExistence type="predicted"/>
<dbReference type="eggNOG" id="COG3637">
    <property type="taxonomic scope" value="Bacteria"/>
</dbReference>
<gene>
    <name evidence="1" type="ORF">DAMO_2648</name>
</gene>
<name>D5MK99_METO1</name>
<protein>
    <recommendedName>
        <fullName evidence="3">Acyloxyacyl hydrolase</fullName>
    </recommendedName>
</protein>
<evidence type="ECO:0000313" key="2">
    <source>
        <dbReference type="Proteomes" id="UP000006898"/>
    </source>
</evidence>
<sequence>MISGLRRIPAYIWLAMFAILSPAISWAEILPQEAVTLGRETELIAVRTLAFAGTEGPPAAASGQKPTFHPEEGFQSGTWHLGVKTGGTDTVKIFAGRHPDVQFVPVFFQIGYTVTDVHGPFPVRGSLEVIFEPTLLITTNPETEVGGGASLLFRYNFVTGTRWVPFFEVGIGILDADLNVPRDLNSRLNFTILGGPGINYFLTDNLAILGQVGLHHISNAGRKSPNVGVNSVMGLLGVSYYF</sequence>
<dbReference type="Proteomes" id="UP000006898">
    <property type="component" value="Chromosome"/>
</dbReference>
<organism evidence="1 2">
    <name type="scientific">Methylomirabilis oxygeniifera</name>
    <dbReference type="NCBI Taxonomy" id="671143"/>
    <lineage>
        <taxon>Bacteria</taxon>
        <taxon>Candidatus Methylomirabilota</taxon>
        <taxon>Candidatus Methylomirabilia</taxon>
        <taxon>Candidatus Methylomirabilales</taxon>
        <taxon>Candidatus Methylomirabilaceae</taxon>
        <taxon>Candidatus Methylomirabilis</taxon>
    </lineage>
</organism>
<dbReference type="InterPro" id="IPR011250">
    <property type="entry name" value="OMP/PagP_B-barrel"/>
</dbReference>